<feature type="domain" description="Cupin type-1" evidence="15">
    <location>
        <begin position="56"/>
        <end position="202"/>
    </location>
</feature>
<dbReference type="InterPro" id="IPR014710">
    <property type="entry name" value="RmlC-like_jellyroll"/>
</dbReference>
<dbReference type="OrthoDB" id="1921208at2759"/>
<dbReference type="PANTHER" id="PTHR31238">
    <property type="entry name" value="GERMIN-LIKE PROTEIN SUBFAMILY 3 MEMBER 3"/>
    <property type="match status" value="1"/>
</dbReference>
<dbReference type="InterPro" id="IPR001929">
    <property type="entry name" value="Germin"/>
</dbReference>
<feature type="binding site" evidence="12">
    <location>
        <position position="150"/>
    </location>
    <ligand>
        <name>Mn(2+)</name>
        <dbReference type="ChEBI" id="CHEBI:29035"/>
    </ligand>
</feature>
<feature type="binding site" evidence="11">
    <location>
        <position position="111"/>
    </location>
    <ligand>
        <name>oxalate</name>
        <dbReference type="ChEBI" id="CHEBI:30623"/>
    </ligand>
</feature>
<keyword evidence="10 11" id="KW-0464">Manganese</keyword>
<proteinExistence type="inferred from homology"/>
<evidence type="ECO:0000256" key="8">
    <source>
        <dbReference type="ARBA" id="ARBA00023170"/>
    </source>
</evidence>
<evidence type="ECO:0000256" key="4">
    <source>
        <dbReference type="ARBA" id="ARBA00022525"/>
    </source>
</evidence>
<keyword evidence="6 14" id="KW-0732">Signal</keyword>
<protein>
    <recommendedName>
        <fullName evidence="14">Germin-like protein</fullName>
    </recommendedName>
</protein>
<evidence type="ECO:0000256" key="7">
    <source>
        <dbReference type="ARBA" id="ARBA00023157"/>
    </source>
</evidence>
<evidence type="ECO:0000259" key="15">
    <source>
        <dbReference type="SMART" id="SM00835"/>
    </source>
</evidence>
<dbReference type="InterPro" id="IPR011051">
    <property type="entry name" value="RmlC_Cupin_sf"/>
</dbReference>
<reference evidence="16 17" key="1">
    <citation type="submission" date="2019-06" db="EMBL/GenBank/DDBJ databases">
        <title>A chromosomal-level reference genome of Carpinus fangiana (Coryloideae, Betulaceae).</title>
        <authorList>
            <person name="Yang X."/>
            <person name="Wang Z."/>
            <person name="Zhang L."/>
            <person name="Hao G."/>
            <person name="Liu J."/>
            <person name="Yang Y."/>
        </authorList>
    </citation>
    <scope>NUCLEOTIDE SEQUENCE [LARGE SCALE GENOMIC DNA]</scope>
    <source>
        <strain evidence="16">Cfa_2016G</strain>
        <tissue evidence="16">Leaf</tissue>
    </source>
</reference>
<feature type="binding site" evidence="12">
    <location>
        <position position="106"/>
    </location>
    <ligand>
        <name>Mn(2+)</name>
        <dbReference type="ChEBI" id="CHEBI:29035"/>
    </ligand>
</feature>
<dbReference type="SMART" id="SM00835">
    <property type="entry name" value="Cupin_1"/>
    <property type="match status" value="1"/>
</dbReference>
<evidence type="ECO:0000256" key="2">
    <source>
        <dbReference type="ARBA" id="ARBA00007456"/>
    </source>
</evidence>
<dbReference type="PRINTS" id="PR00325">
    <property type="entry name" value="GERMIN"/>
</dbReference>
<dbReference type="GO" id="GO:0048046">
    <property type="term" value="C:apoplast"/>
    <property type="evidence" value="ECO:0007669"/>
    <property type="project" value="UniProtKB-SubCell"/>
</dbReference>
<dbReference type="Proteomes" id="UP000327013">
    <property type="component" value="Chromosome 1"/>
</dbReference>
<keyword evidence="3 14" id="KW-0052">Apoplast</keyword>
<evidence type="ECO:0000313" key="16">
    <source>
        <dbReference type="EMBL" id="KAE7998464.1"/>
    </source>
</evidence>
<evidence type="ECO:0000256" key="6">
    <source>
        <dbReference type="ARBA" id="ARBA00022729"/>
    </source>
</evidence>
<feature type="signal peptide" evidence="14">
    <location>
        <begin position="1"/>
        <end position="21"/>
    </location>
</feature>
<dbReference type="PROSITE" id="PS00725">
    <property type="entry name" value="GERMIN"/>
    <property type="match status" value="1"/>
</dbReference>
<feature type="binding site" evidence="12">
    <location>
        <position position="104"/>
    </location>
    <ligand>
        <name>Mn(2+)</name>
        <dbReference type="ChEBI" id="CHEBI:29035"/>
    </ligand>
</feature>
<dbReference type="CDD" id="cd02241">
    <property type="entry name" value="cupin_OxOx"/>
    <property type="match status" value="1"/>
</dbReference>
<gene>
    <name evidence="16" type="ORF">FH972_003008</name>
</gene>
<evidence type="ECO:0000256" key="10">
    <source>
        <dbReference type="ARBA" id="ARBA00023211"/>
    </source>
</evidence>
<evidence type="ECO:0000256" key="11">
    <source>
        <dbReference type="PIRSR" id="PIRSR601929-1"/>
    </source>
</evidence>
<dbReference type="InterPro" id="IPR006045">
    <property type="entry name" value="Cupin_1"/>
</dbReference>
<evidence type="ECO:0000256" key="13">
    <source>
        <dbReference type="PIRSR" id="PIRSR601929-3"/>
    </source>
</evidence>
<keyword evidence="5 11" id="KW-0479">Metal-binding</keyword>
<evidence type="ECO:0000256" key="12">
    <source>
        <dbReference type="PIRSR" id="PIRSR601929-2"/>
    </source>
</evidence>
<dbReference type="Gene3D" id="2.60.120.10">
    <property type="entry name" value="Jelly Rolls"/>
    <property type="match status" value="1"/>
</dbReference>
<dbReference type="FunFam" id="2.60.120.10:FF:000047">
    <property type="entry name" value="Auxin-binding protein ABP19a"/>
    <property type="match status" value="1"/>
</dbReference>
<accession>A0A5N6QJA5</accession>
<keyword evidence="8" id="KW-0675">Receptor</keyword>
<evidence type="ECO:0000256" key="3">
    <source>
        <dbReference type="ARBA" id="ARBA00022523"/>
    </source>
</evidence>
<name>A0A5N6QJA5_9ROSI</name>
<dbReference type="GO" id="GO:0030145">
    <property type="term" value="F:manganese ion binding"/>
    <property type="evidence" value="ECO:0007669"/>
    <property type="project" value="UniProtKB-UniRule"/>
</dbReference>
<dbReference type="InterPro" id="IPR019780">
    <property type="entry name" value="Germin_Mn-BS"/>
</dbReference>
<evidence type="ECO:0000256" key="9">
    <source>
        <dbReference type="ARBA" id="ARBA00023180"/>
    </source>
</evidence>
<dbReference type="Pfam" id="PF00190">
    <property type="entry name" value="Cupin_1"/>
    <property type="match status" value="1"/>
</dbReference>
<keyword evidence="9" id="KW-0325">Glycoprotein</keyword>
<dbReference type="PROSITE" id="PS51257">
    <property type="entry name" value="PROKAR_LIPOPROTEIN"/>
    <property type="match status" value="1"/>
</dbReference>
<feature type="chain" id="PRO_5024501621" description="Germin-like protein" evidence="14">
    <location>
        <begin position="22"/>
        <end position="212"/>
    </location>
</feature>
<evidence type="ECO:0000256" key="5">
    <source>
        <dbReference type="ARBA" id="ARBA00022723"/>
    </source>
</evidence>
<evidence type="ECO:0000313" key="17">
    <source>
        <dbReference type="Proteomes" id="UP000327013"/>
    </source>
</evidence>
<keyword evidence="17" id="KW-1185">Reference proteome</keyword>
<feature type="disulfide bond" evidence="13">
    <location>
        <begin position="27"/>
        <end position="42"/>
    </location>
</feature>
<sequence>MRMISPIIFTVSLLLSSSCHAAVQDFCVADFTAPESPTGHACKKPETVTVNDFVYSGLGVAGNTSNLLKAAVTPAFVTEFPALNGLGISLARLDMAPGGVAPVHTHPGATEVVHVVSGKITAGFISGANKVYYKTLNKGDLIIFPQGLLHFLENAETTPAEAYFSFNSVSPGSQLVDFALFGNDFPTELVAATTFLDTAQIKKLKGALGGSG</sequence>
<feature type="binding site" evidence="12">
    <location>
        <position position="111"/>
    </location>
    <ligand>
        <name>Mn(2+)</name>
        <dbReference type="ChEBI" id="CHEBI:29035"/>
    </ligand>
</feature>
<comment type="similarity">
    <text evidence="2 14">Belongs to the germin family.</text>
</comment>
<feature type="binding site" evidence="11">
    <location>
        <position position="106"/>
    </location>
    <ligand>
        <name>oxalate</name>
        <dbReference type="ChEBI" id="CHEBI:30623"/>
    </ligand>
</feature>
<dbReference type="SUPFAM" id="SSF51182">
    <property type="entry name" value="RmlC-like cupins"/>
    <property type="match status" value="1"/>
</dbReference>
<organism evidence="16 17">
    <name type="scientific">Carpinus fangiana</name>
    <dbReference type="NCBI Taxonomy" id="176857"/>
    <lineage>
        <taxon>Eukaryota</taxon>
        <taxon>Viridiplantae</taxon>
        <taxon>Streptophyta</taxon>
        <taxon>Embryophyta</taxon>
        <taxon>Tracheophyta</taxon>
        <taxon>Spermatophyta</taxon>
        <taxon>Magnoliopsida</taxon>
        <taxon>eudicotyledons</taxon>
        <taxon>Gunneridae</taxon>
        <taxon>Pentapetalae</taxon>
        <taxon>rosids</taxon>
        <taxon>fabids</taxon>
        <taxon>Fagales</taxon>
        <taxon>Betulaceae</taxon>
        <taxon>Carpinus</taxon>
    </lineage>
</organism>
<evidence type="ECO:0000256" key="1">
    <source>
        <dbReference type="ARBA" id="ARBA00004271"/>
    </source>
</evidence>
<evidence type="ECO:0000256" key="14">
    <source>
        <dbReference type="RuleBase" id="RU366015"/>
    </source>
</evidence>
<dbReference type="EMBL" id="CM017321">
    <property type="protein sequence ID" value="KAE7998464.1"/>
    <property type="molecule type" value="Genomic_DNA"/>
</dbReference>
<keyword evidence="7 13" id="KW-1015">Disulfide bond</keyword>
<comment type="subcellular location">
    <subcellularLocation>
        <location evidence="1 14">Secreted</location>
        <location evidence="1 14">Extracellular space</location>
        <location evidence="1 14">Apoplast</location>
    </subcellularLocation>
</comment>
<dbReference type="AlphaFoldDB" id="A0A5N6QJA5"/>
<keyword evidence="4 14" id="KW-0964">Secreted</keyword>